<name>A0A7C3V876_9BACT</name>
<dbReference type="Gene3D" id="3.40.50.2000">
    <property type="entry name" value="Glycogen Phosphorylase B"/>
    <property type="match status" value="2"/>
</dbReference>
<accession>A0A7C3V876</accession>
<proteinExistence type="predicted"/>
<organism evidence="3">
    <name type="scientific">Desulfobacca acetoxidans</name>
    <dbReference type="NCBI Taxonomy" id="60893"/>
    <lineage>
        <taxon>Bacteria</taxon>
        <taxon>Pseudomonadati</taxon>
        <taxon>Thermodesulfobacteriota</taxon>
        <taxon>Desulfobaccia</taxon>
        <taxon>Desulfobaccales</taxon>
        <taxon>Desulfobaccaceae</taxon>
        <taxon>Desulfobacca</taxon>
    </lineage>
</organism>
<feature type="domain" description="Glycosyltransferase subfamily 4-like N-terminal" evidence="2">
    <location>
        <begin position="30"/>
        <end position="202"/>
    </location>
</feature>
<keyword evidence="3" id="KW-0808">Transferase</keyword>
<dbReference type="InterPro" id="IPR050194">
    <property type="entry name" value="Glycosyltransferase_grp1"/>
</dbReference>
<sequence>MTGVLPCSWNWGSEALRILVLNYEFPPIGGGGGRFSADLCRHLARFGHELRVLTSRFRGLPAWERREGYEIHRTWSGRRQAHTCTVPQMGCYLAANLVPALRHAVSWRPRVINVHFAVPTGVLAFILRRITGIPYVLSAQLGDVPGGVPVQTDHLFRWVKPFTVPIWREAAAATVPSGEIADLVRRAYGLSPQVIPNGVELEALNPVPPRVHAPIRLVFVGRFSPQKNLLFLLEVLGRLRDLDWRLDLVGDGPLRGELEAAARRLELAARINFHGWVTPEAATAVMRRSDILVMPSLSEGLPLVGLQALGLGLALATSDHRSFLDIVEDGLNGFTCPATDKETFARRLRDLLADPPALLAMKRASRKLAPRFEASRIARRMEALLLAAGKRGP</sequence>
<dbReference type="GO" id="GO:0016757">
    <property type="term" value="F:glycosyltransferase activity"/>
    <property type="evidence" value="ECO:0007669"/>
    <property type="project" value="InterPro"/>
</dbReference>
<dbReference type="Pfam" id="PF00534">
    <property type="entry name" value="Glycos_transf_1"/>
    <property type="match status" value="1"/>
</dbReference>
<evidence type="ECO:0000313" key="3">
    <source>
        <dbReference type="EMBL" id="HGF34380.1"/>
    </source>
</evidence>
<dbReference type="InterPro" id="IPR001296">
    <property type="entry name" value="Glyco_trans_1"/>
</dbReference>
<evidence type="ECO:0000259" key="2">
    <source>
        <dbReference type="Pfam" id="PF13439"/>
    </source>
</evidence>
<protein>
    <submittedName>
        <fullName evidence="3">Glycosyltransferase family 1 protein</fullName>
    </submittedName>
</protein>
<dbReference type="SUPFAM" id="SSF53756">
    <property type="entry name" value="UDP-Glycosyltransferase/glycogen phosphorylase"/>
    <property type="match status" value="1"/>
</dbReference>
<gene>
    <name evidence="3" type="ORF">ENW96_08335</name>
</gene>
<dbReference type="PANTHER" id="PTHR45947:SF3">
    <property type="entry name" value="SULFOQUINOVOSYL TRANSFERASE SQD2"/>
    <property type="match status" value="1"/>
</dbReference>
<evidence type="ECO:0000259" key="1">
    <source>
        <dbReference type="Pfam" id="PF00534"/>
    </source>
</evidence>
<dbReference type="Pfam" id="PF13439">
    <property type="entry name" value="Glyco_transf_4"/>
    <property type="match status" value="1"/>
</dbReference>
<dbReference type="EMBL" id="DTMF01000207">
    <property type="protein sequence ID" value="HGF34380.1"/>
    <property type="molecule type" value="Genomic_DNA"/>
</dbReference>
<dbReference type="CDD" id="cd03801">
    <property type="entry name" value="GT4_PimA-like"/>
    <property type="match status" value="1"/>
</dbReference>
<reference evidence="3" key="1">
    <citation type="journal article" date="2020" name="mSystems">
        <title>Genome- and Community-Level Interaction Insights into Carbon Utilization and Element Cycling Functions of Hydrothermarchaeota in Hydrothermal Sediment.</title>
        <authorList>
            <person name="Zhou Z."/>
            <person name="Liu Y."/>
            <person name="Xu W."/>
            <person name="Pan J."/>
            <person name="Luo Z.H."/>
            <person name="Li M."/>
        </authorList>
    </citation>
    <scope>NUCLEOTIDE SEQUENCE [LARGE SCALE GENOMIC DNA]</scope>
    <source>
        <strain evidence="3">SpSt-897</strain>
    </source>
</reference>
<feature type="domain" description="Glycosyl transferase family 1" evidence="1">
    <location>
        <begin position="214"/>
        <end position="367"/>
    </location>
</feature>
<dbReference type="AlphaFoldDB" id="A0A7C3V876"/>
<dbReference type="InterPro" id="IPR028098">
    <property type="entry name" value="Glyco_trans_4-like_N"/>
</dbReference>
<comment type="caution">
    <text evidence="3">The sequence shown here is derived from an EMBL/GenBank/DDBJ whole genome shotgun (WGS) entry which is preliminary data.</text>
</comment>
<dbReference type="PANTHER" id="PTHR45947">
    <property type="entry name" value="SULFOQUINOVOSYL TRANSFERASE SQD2"/>
    <property type="match status" value="1"/>
</dbReference>